<sequence>MKAIFLLRVAECRVLTGLGVLLLPAAPSETLASMQLHTSLAVRMVFPDKQEFSATASVEEVARTDEPAVRALLLTQQGAAAVPAGTEVWLVR</sequence>
<dbReference type="RefSeq" id="WP_176907702.1">
    <property type="nucleotide sequence ID" value="NZ_JABKAU010000008.1"/>
</dbReference>
<dbReference type="EMBL" id="JABKAU010000008">
    <property type="protein sequence ID" value="NVO30780.1"/>
    <property type="molecule type" value="Genomic_DNA"/>
</dbReference>
<proteinExistence type="predicted"/>
<name>A0A7Y7U5S5_9BACT</name>
<dbReference type="Proteomes" id="UP000565521">
    <property type="component" value="Unassembled WGS sequence"/>
</dbReference>
<evidence type="ECO:0000313" key="2">
    <source>
        <dbReference type="Proteomes" id="UP000565521"/>
    </source>
</evidence>
<evidence type="ECO:0000313" key="1">
    <source>
        <dbReference type="EMBL" id="NVO30780.1"/>
    </source>
</evidence>
<accession>A0A7Y7U5S5</accession>
<reference evidence="1 2" key="1">
    <citation type="submission" date="2020-05" db="EMBL/GenBank/DDBJ databases">
        <title>Hymenobacter terrestris sp. nov. and Hymenobacter lapidiphilus sp. nov., isolated from regoliths in Antarctica.</title>
        <authorList>
            <person name="Sedlacek I."/>
            <person name="Pantucek R."/>
            <person name="Zeman M."/>
            <person name="Holochova P."/>
            <person name="Kralova S."/>
            <person name="Stankova E."/>
            <person name="Sedo O."/>
            <person name="Micenkova L."/>
            <person name="Svec P."/>
            <person name="Gupta V."/>
            <person name="Sood U."/>
            <person name="Korpole U.S."/>
            <person name="Lal R."/>
        </authorList>
    </citation>
    <scope>NUCLEOTIDE SEQUENCE [LARGE SCALE GENOMIC DNA]</scope>
    <source>
        <strain evidence="1 2">P5342</strain>
    </source>
</reference>
<keyword evidence="2" id="KW-1185">Reference proteome</keyword>
<organism evidence="1 2">
    <name type="scientific">Hymenobacter lapidiphilus</name>
    <dbReference type="NCBI Taxonomy" id="2608003"/>
    <lineage>
        <taxon>Bacteria</taxon>
        <taxon>Pseudomonadati</taxon>
        <taxon>Bacteroidota</taxon>
        <taxon>Cytophagia</taxon>
        <taxon>Cytophagales</taxon>
        <taxon>Hymenobacteraceae</taxon>
        <taxon>Hymenobacter</taxon>
    </lineage>
</organism>
<comment type="caution">
    <text evidence="1">The sequence shown here is derived from an EMBL/GenBank/DDBJ whole genome shotgun (WGS) entry which is preliminary data.</text>
</comment>
<gene>
    <name evidence="1" type="ORF">HW554_06145</name>
</gene>
<protein>
    <submittedName>
        <fullName evidence="1">Uncharacterized protein</fullName>
    </submittedName>
</protein>
<dbReference type="AlphaFoldDB" id="A0A7Y7U5S5"/>